<name>A0ABX1L1U3_9LACO</name>
<dbReference type="InterPro" id="IPR029787">
    <property type="entry name" value="Nucleotide_cyclase"/>
</dbReference>
<evidence type="ECO:0000313" key="4">
    <source>
        <dbReference type="Proteomes" id="UP000763447"/>
    </source>
</evidence>
<evidence type="ECO:0000313" key="3">
    <source>
        <dbReference type="EMBL" id="NLR18291.1"/>
    </source>
</evidence>
<dbReference type="CDD" id="cd01949">
    <property type="entry name" value="GGDEF"/>
    <property type="match status" value="1"/>
</dbReference>
<accession>A0ABX1L1U3</accession>
<dbReference type="RefSeq" id="WP_168924904.1">
    <property type="nucleotide sequence ID" value="NZ_JAAXLJ010000006.1"/>
</dbReference>
<dbReference type="PANTHER" id="PTHR45138">
    <property type="entry name" value="REGULATORY COMPONENTS OF SENSORY TRANSDUCTION SYSTEM"/>
    <property type="match status" value="1"/>
</dbReference>
<keyword evidence="1" id="KW-1133">Transmembrane helix</keyword>
<dbReference type="Pfam" id="PF00990">
    <property type="entry name" value="GGDEF"/>
    <property type="match status" value="1"/>
</dbReference>
<keyword evidence="1" id="KW-0472">Membrane</keyword>
<keyword evidence="4" id="KW-1185">Reference proteome</keyword>
<dbReference type="Proteomes" id="UP000763447">
    <property type="component" value="Unassembled WGS sequence"/>
</dbReference>
<dbReference type="InterPro" id="IPR043128">
    <property type="entry name" value="Rev_trsase/Diguanyl_cyclase"/>
</dbReference>
<organism evidence="3 4">
    <name type="scientific">Secundilactobacillus angelensis</name>
    <dbReference type="NCBI Taxonomy" id="2722706"/>
    <lineage>
        <taxon>Bacteria</taxon>
        <taxon>Bacillati</taxon>
        <taxon>Bacillota</taxon>
        <taxon>Bacilli</taxon>
        <taxon>Lactobacillales</taxon>
        <taxon>Lactobacillaceae</taxon>
        <taxon>Secundilactobacillus</taxon>
    </lineage>
</organism>
<feature type="transmembrane region" description="Helical" evidence="1">
    <location>
        <begin position="178"/>
        <end position="198"/>
    </location>
</feature>
<feature type="transmembrane region" description="Helical" evidence="1">
    <location>
        <begin position="150"/>
        <end position="172"/>
    </location>
</feature>
<dbReference type="SMART" id="SM00267">
    <property type="entry name" value="GGDEF"/>
    <property type="match status" value="1"/>
</dbReference>
<dbReference type="PROSITE" id="PS50887">
    <property type="entry name" value="GGDEF"/>
    <property type="match status" value="1"/>
</dbReference>
<dbReference type="NCBIfam" id="TIGR00254">
    <property type="entry name" value="GGDEF"/>
    <property type="match status" value="1"/>
</dbReference>
<dbReference type="PANTHER" id="PTHR45138:SF9">
    <property type="entry name" value="DIGUANYLATE CYCLASE DGCM-RELATED"/>
    <property type="match status" value="1"/>
</dbReference>
<feature type="transmembrane region" description="Helical" evidence="1">
    <location>
        <begin position="72"/>
        <end position="89"/>
    </location>
</feature>
<evidence type="ECO:0000259" key="2">
    <source>
        <dbReference type="PROSITE" id="PS50887"/>
    </source>
</evidence>
<evidence type="ECO:0000256" key="1">
    <source>
        <dbReference type="SAM" id="Phobius"/>
    </source>
</evidence>
<feature type="domain" description="GGDEF" evidence="2">
    <location>
        <begin position="244"/>
        <end position="382"/>
    </location>
</feature>
<dbReference type="Gene3D" id="3.30.70.270">
    <property type="match status" value="1"/>
</dbReference>
<dbReference type="EMBL" id="JAAXLJ010000006">
    <property type="protein sequence ID" value="NLR18291.1"/>
    <property type="molecule type" value="Genomic_DNA"/>
</dbReference>
<dbReference type="InterPro" id="IPR000160">
    <property type="entry name" value="GGDEF_dom"/>
</dbReference>
<dbReference type="InterPro" id="IPR050469">
    <property type="entry name" value="Diguanylate_Cyclase"/>
</dbReference>
<sequence>MKSSVIWASFILSMLTNVIVLSGSISFLMWLEQLSNSWINRFRPAVETVLCTVYFAYLWGESWLNSAVAPSAFGFHWAFLNMLIVNSFLLNVYFKLRWQAMMQVVMMLAYVFSYDTLNLSTYTIIWAIAFVSVIFVSYHRGYKWIKHPVLMYMGIELMGLVSIGLIVSIFGMPTDPYFWIRQITALAILSVVGIEYTLSSNRLLTRTRATAKLAKMDGLTQLNNFSKFDEDLTQAYQHFQVNGDPYAVFEFDIDRFKQVNDHFGHLVGNTVLKSVAQELAHFAANTPYQTTAYRIGGEEFCLIVQADCSNHEFASDLANEVRRRVSQLSFKVGNGLIKVTVSVGQANSNKDQYNAHDIYKLADRSLYLSKERGRDRVTLEGQTIAGR</sequence>
<protein>
    <submittedName>
        <fullName evidence="3">GGDEF domain-containing protein</fullName>
    </submittedName>
</protein>
<proteinExistence type="predicted"/>
<reference evidence="3 4" key="1">
    <citation type="submission" date="2020-04" db="EMBL/GenBank/DDBJ databases">
        <title>A novel species of genus Lactobacillus that was isolated from fermented food Zha-chili.</title>
        <authorList>
            <person name="Zhang Z."/>
        </authorList>
    </citation>
    <scope>NUCLEOTIDE SEQUENCE [LARGE SCALE GENOMIC DNA]</scope>
    <source>
        <strain evidence="4">HBUAS51383</strain>
    </source>
</reference>
<comment type="caution">
    <text evidence="3">The sequence shown here is derived from an EMBL/GenBank/DDBJ whole genome shotgun (WGS) entry which is preliminary data.</text>
</comment>
<dbReference type="SUPFAM" id="SSF55073">
    <property type="entry name" value="Nucleotide cyclase"/>
    <property type="match status" value="1"/>
</dbReference>
<feature type="transmembrane region" description="Helical" evidence="1">
    <location>
        <begin position="119"/>
        <end position="138"/>
    </location>
</feature>
<feature type="transmembrane region" description="Helical" evidence="1">
    <location>
        <begin position="6"/>
        <end position="30"/>
    </location>
</feature>
<gene>
    <name evidence="3" type="ORF">HC026_05045</name>
</gene>
<keyword evidence="1" id="KW-0812">Transmembrane</keyword>